<gene>
    <name evidence="10" type="ordered locus">Ccel_0343</name>
</gene>
<dbReference type="GO" id="GO:0016887">
    <property type="term" value="F:ATP hydrolysis activity"/>
    <property type="evidence" value="ECO:0007669"/>
    <property type="project" value="InterPro"/>
</dbReference>
<dbReference type="InterPro" id="IPR039421">
    <property type="entry name" value="Type_1_exporter"/>
</dbReference>
<protein>
    <submittedName>
        <fullName evidence="10">ABC transporter related</fullName>
    </submittedName>
</protein>
<dbReference type="InterPro" id="IPR011527">
    <property type="entry name" value="ABC1_TM_dom"/>
</dbReference>
<keyword evidence="2 7" id="KW-0812">Transmembrane</keyword>
<dbReference type="PANTHER" id="PTHR43394:SF1">
    <property type="entry name" value="ATP-BINDING CASSETTE SUB-FAMILY B MEMBER 10, MITOCHONDRIAL"/>
    <property type="match status" value="1"/>
</dbReference>
<dbReference type="InterPro" id="IPR003439">
    <property type="entry name" value="ABC_transporter-like_ATP-bd"/>
</dbReference>
<dbReference type="eggNOG" id="COG2274">
    <property type="taxonomic scope" value="Bacteria"/>
</dbReference>
<dbReference type="AlphaFoldDB" id="B8I5R2"/>
<dbReference type="InterPro" id="IPR017871">
    <property type="entry name" value="ABC_transporter-like_CS"/>
</dbReference>
<dbReference type="Pfam" id="PF00664">
    <property type="entry name" value="ABC_membrane"/>
    <property type="match status" value="1"/>
</dbReference>
<evidence type="ECO:0000256" key="2">
    <source>
        <dbReference type="ARBA" id="ARBA00022692"/>
    </source>
</evidence>
<dbReference type="SUPFAM" id="SSF90123">
    <property type="entry name" value="ABC transporter transmembrane region"/>
    <property type="match status" value="1"/>
</dbReference>
<sequence length="544" mass="60343" precursor="true">MGSLKSLLKIIPFIKKYRLFFCIGMVGTILCSVASVPIPYFIGYILDNVVAGSKSYKALYYYIGLIALLYVLRYVISFVAQYMFAKVSNEVTNEMRYSVIGKVLDLPMNYLSSTEKGYVQSRIGECGNVSVVFSPSNIGLVLGLVDAVAAAIAMFSLNFKLALVTVVLSPVFYFSSKASAGGFMKVTHQMLESNAVLNGECFEIINGIEDIKILNGKENQLKRFKTKLDDLVKKSIKQSKSILIFIENITIANNIGTLIILLIAGILIIRGQFTIGLYTSFSLYIGRVFGASQGLATAGTTIKPACMSIERLYELLDMKGEDDGKTKNIENIIDSIKAENVTFRYNNNDRNVINSLSFEINKGEKVLLRGENGSGKSTLIKLLVGLYTPNEGNILFNNTDLTTINNKSLRDRIGIVSQSIFLFRGTVLDNILYGQNEKKREDVELLIKKLNLEAYINRLPKGLDSEISQNTAGISGGQAQVIAFIRAMLLEKDVVILDEPISNVDVETRDIILNILKNNEYKGILIVVSHIVDNMEFINKVIEF</sequence>
<dbReference type="GO" id="GO:0005886">
    <property type="term" value="C:plasma membrane"/>
    <property type="evidence" value="ECO:0007669"/>
    <property type="project" value="UniProtKB-SubCell"/>
</dbReference>
<dbReference type="InterPro" id="IPR027417">
    <property type="entry name" value="P-loop_NTPase"/>
</dbReference>
<dbReference type="InterPro" id="IPR003593">
    <property type="entry name" value="AAA+_ATPase"/>
</dbReference>
<keyword evidence="5 7" id="KW-1133">Transmembrane helix</keyword>
<feature type="transmembrane region" description="Helical" evidence="7">
    <location>
        <begin position="138"/>
        <end position="155"/>
    </location>
</feature>
<dbReference type="PROSITE" id="PS50929">
    <property type="entry name" value="ABC_TM1F"/>
    <property type="match status" value="1"/>
</dbReference>
<dbReference type="GO" id="GO:0005524">
    <property type="term" value="F:ATP binding"/>
    <property type="evidence" value="ECO:0007669"/>
    <property type="project" value="UniProtKB-KW"/>
</dbReference>
<name>B8I5R2_RUMCH</name>
<dbReference type="Proteomes" id="UP000001349">
    <property type="component" value="Chromosome"/>
</dbReference>
<dbReference type="EMBL" id="CP001348">
    <property type="protein sequence ID" value="ACL74729.1"/>
    <property type="molecule type" value="Genomic_DNA"/>
</dbReference>
<accession>B8I5R2</accession>
<evidence type="ECO:0000256" key="7">
    <source>
        <dbReference type="SAM" id="Phobius"/>
    </source>
</evidence>
<evidence type="ECO:0000313" key="10">
    <source>
        <dbReference type="EMBL" id="ACL74729.1"/>
    </source>
</evidence>
<comment type="subcellular location">
    <subcellularLocation>
        <location evidence="1">Cell membrane</location>
        <topology evidence="1">Multi-pass membrane protein</topology>
    </subcellularLocation>
</comment>
<evidence type="ECO:0000256" key="1">
    <source>
        <dbReference type="ARBA" id="ARBA00004651"/>
    </source>
</evidence>
<feature type="transmembrane region" description="Helical" evidence="7">
    <location>
        <begin position="242"/>
        <end position="269"/>
    </location>
</feature>
<organism evidence="10 11">
    <name type="scientific">Ruminiclostridium cellulolyticum (strain ATCC 35319 / DSM 5812 / JCM 6584 / H10)</name>
    <name type="common">Clostridium cellulolyticum</name>
    <dbReference type="NCBI Taxonomy" id="394503"/>
    <lineage>
        <taxon>Bacteria</taxon>
        <taxon>Bacillati</taxon>
        <taxon>Bacillota</taxon>
        <taxon>Clostridia</taxon>
        <taxon>Eubacteriales</taxon>
        <taxon>Oscillospiraceae</taxon>
        <taxon>Ruminiclostridium</taxon>
    </lineage>
</organism>
<feature type="domain" description="ABC transporter" evidence="8">
    <location>
        <begin position="336"/>
        <end position="544"/>
    </location>
</feature>
<keyword evidence="4" id="KW-0067">ATP-binding</keyword>
<dbReference type="STRING" id="394503.Ccel_0343"/>
<dbReference type="SUPFAM" id="SSF52540">
    <property type="entry name" value="P-loop containing nucleoside triphosphate hydrolases"/>
    <property type="match status" value="1"/>
</dbReference>
<evidence type="ECO:0000256" key="6">
    <source>
        <dbReference type="ARBA" id="ARBA00023136"/>
    </source>
</evidence>
<evidence type="ECO:0000256" key="5">
    <source>
        <dbReference type="ARBA" id="ARBA00022989"/>
    </source>
</evidence>
<dbReference type="PROSITE" id="PS50893">
    <property type="entry name" value="ABC_TRANSPORTER_2"/>
    <property type="match status" value="1"/>
</dbReference>
<dbReference type="OrthoDB" id="1736581at2"/>
<keyword evidence="6 7" id="KW-0472">Membrane</keyword>
<keyword evidence="11" id="KW-1185">Reference proteome</keyword>
<dbReference type="Pfam" id="PF00005">
    <property type="entry name" value="ABC_tran"/>
    <property type="match status" value="1"/>
</dbReference>
<feature type="transmembrane region" description="Helical" evidence="7">
    <location>
        <begin position="161"/>
        <end position="180"/>
    </location>
</feature>
<dbReference type="HOGENOM" id="CLU_000604_84_3_9"/>
<dbReference type="Gene3D" id="1.20.1560.10">
    <property type="entry name" value="ABC transporter type 1, transmembrane domain"/>
    <property type="match status" value="1"/>
</dbReference>
<dbReference type="CDD" id="cd07346">
    <property type="entry name" value="ABC_6TM_exporters"/>
    <property type="match status" value="1"/>
</dbReference>
<feature type="transmembrane region" description="Helical" evidence="7">
    <location>
        <begin position="58"/>
        <end position="76"/>
    </location>
</feature>
<proteinExistence type="predicted"/>
<evidence type="ECO:0000313" key="11">
    <source>
        <dbReference type="Proteomes" id="UP000001349"/>
    </source>
</evidence>
<evidence type="ECO:0000256" key="4">
    <source>
        <dbReference type="ARBA" id="ARBA00022840"/>
    </source>
</evidence>
<dbReference type="KEGG" id="cce:Ccel_0343"/>
<dbReference type="PANTHER" id="PTHR43394">
    <property type="entry name" value="ATP-DEPENDENT PERMEASE MDL1, MITOCHONDRIAL"/>
    <property type="match status" value="1"/>
</dbReference>
<dbReference type="SMART" id="SM00382">
    <property type="entry name" value="AAA"/>
    <property type="match status" value="1"/>
</dbReference>
<dbReference type="GO" id="GO:0015421">
    <property type="term" value="F:ABC-type oligopeptide transporter activity"/>
    <property type="evidence" value="ECO:0007669"/>
    <property type="project" value="TreeGrafter"/>
</dbReference>
<dbReference type="InterPro" id="IPR036640">
    <property type="entry name" value="ABC1_TM_sf"/>
</dbReference>
<feature type="transmembrane region" description="Helical" evidence="7">
    <location>
        <begin position="20"/>
        <end position="46"/>
    </location>
</feature>
<keyword evidence="3" id="KW-0547">Nucleotide-binding</keyword>
<dbReference type="Gene3D" id="3.40.50.300">
    <property type="entry name" value="P-loop containing nucleotide triphosphate hydrolases"/>
    <property type="match status" value="1"/>
</dbReference>
<evidence type="ECO:0000259" key="9">
    <source>
        <dbReference type="PROSITE" id="PS50929"/>
    </source>
</evidence>
<evidence type="ECO:0000259" key="8">
    <source>
        <dbReference type="PROSITE" id="PS50893"/>
    </source>
</evidence>
<feature type="domain" description="ABC transmembrane type-1" evidence="9">
    <location>
        <begin position="23"/>
        <end position="302"/>
    </location>
</feature>
<dbReference type="PROSITE" id="PS00211">
    <property type="entry name" value="ABC_TRANSPORTER_1"/>
    <property type="match status" value="1"/>
</dbReference>
<evidence type="ECO:0000256" key="3">
    <source>
        <dbReference type="ARBA" id="ARBA00022741"/>
    </source>
</evidence>
<dbReference type="RefSeq" id="WP_012634793.1">
    <property type="nucleotide sequence ID" value="NC_011898.1"/>
</dbReference>
<reference evidence="10 11" key="1">
    <citation type="submission" date="2009-01" db="EMBL/GenBank/DDBJ databases">
        <title>Complete sequence of Clostridium cellulolyticum H10.</title>
        <authorList>
            <consortium name="US DOE Joint Genome Institute"/>
            <person name="Lucas S."/>
            <person name="Copeland A."/>
            <person name="Lapidus A."/>
            <person name="Glavina del Rio T."/>
            <person name="Dalin E."/>
            <person name="Tice H."/>
            <person name="Bruce D."/>
            <person name="Goodwin L."/>
            <person name="Pitluck S."/>
            <person name="Chertkov O."/>
            <person name="Saunders E."/>
            <person name="Brettin T."/>
            <person name="Detter J.C."/>
            <person name="Han C."/>
            <person name="Larimer F."/>
            <person name="Land M."/>
            <person name="Hauser L."/>
            <person name="Kyrpides N."/>
            <person name="Ivanova N."/>
            <person name="Zhou J."/>
            <person name="Richardson P."/>
        </authorList>
    </citation>
    <scope>NUCLEOTIDE SEQUENCE [LARGE SCALE GENOMIC DNA]</scope>
    <source>
        <strain evidence="11">ATCC 35319 / DSM 5812 / JCM 6584 / H10</strain>
    </source>
</reference>